<protein>
    <submittedName>
        <fullName evidence="1">Uncharacterized protein</fullName>
    </submittedName>
</protein>
<dbReference type="EnsemblPlants" id="AUR62040125-RA">
    <property type="protein sequence ID" value="AUR62040125-RA:cds"/>
    <property type="gene ID" value="AUR62040125"/>
</dbReference>
<proteinExistence type="predicted"/>
<name>A0A803N454_CHEQI</name>
<dbReference type="PANTHER" id="PTHR48475">
    <property type="entry name" value="RIBONUCLEASE H"/>
    <property type="match status" value="1"/>
</dbReference>
<dbReference type="PANTHER" id="PTHR48475:SF2">
    <property type="entry name" value="RIBONUCLEASE H"/>
    <property type="match status" value="1"/>
</dbReference>
<keyword evidence="2" id="KW-1185">Reference proteome</keyword>
<reference evidence="1" key="1">
    <citation type="journal article" date="2017" name="Nature">
        <title>The genome of Chenopodium quinoa.</title>
        <authorList>
            <person name="Jarvis D.E."/>
            <person name="Ho Y.S."/>
            <person name="Lightfoot D.J."/>
            <person name="Schmoeckel S.M."/>
            <person name="Li B."/>
            <person name="Borm T.J.A."/>
            <person name="Ohyanagi H."/>
            <person name="Mineta K."/>
            <person name="Michell C.T."/>
            <person name="Saber N."/>
            <person name="Kharbatia N.M."/>
            <person name="Rupper R.R."/>
            <person name="Sharp A.R."/>
            <person name="Dally N."/>
            <person name="Boughton B.A."/>
            <person name="Woo Y.H."/>
            <person name="Gao G."/>
            <person name="Schijlen E.G.W.M."/>
            <person name="Guo X."/>
            <person name="Momin A.A."/>
            <person name="Negrao S."/>
            <person name="Al-Babili S."/>
            <person name="Gehring C."/>
            <person name="Roessner U."/>
            <person name="Jung C."/>
            <person name="Murphy K."/>
            <person name="Arold S.T."/>
            <person name="Gojobori T."/>
            <person name="van der Linden C.G."/>
            <person name="van Loo E.N."/>
            <person name="Jellen E.N."/>
            <person name="Maughan P.J."/>
            <person name="Tester M."/>
        </authorList>
    </citation>
    <scope>NUCLEOTIDE SEQUENCE [LARGE SCALE GENOMIC DNA]</scope>
    <source>
        <strain evidence="1">cv. PI 614886</strain>
    </source>
</reference>
<reference evidence="1" key="2">
    <citation type="submission" date="2021-03" db="UniProtKB">
        <authorList>
            <consortium name="EnsemblPlants"/>
        </authorList>
    </citation>
    <scope>IDENTIFICATION</scope>
</reference>
<evidence type="ECO:0000313" key="1">
    <source>
        <dbReference type="EnsemblPlants" id="AUR62040125-RA:cds"/>
    </source>
</evidence>
<dbReference type="Gramene" id="AUR62040125-RA">
    <property type="protein sequence ID" value="AUR62040125-RA:cds"/>
    <property type="gene ID" value="AUR62040125"/>
</dbReference>
<dbReference type="AlphaFoldDB" id="A0A803N454"/>
<organism evidence="1 2">
    <name type="scientific">Chenopodium quinoa</name>
    <name type="common">Quinoa</name>
    <dbReference type="NCBI Taxonomy" id="63459"/>
    <lineage>
        <taxon>Eukaryota</taxon>
        <taxon>Viridiplantae</taxon>
        <taxon>Streptophyta</taxon>
        <taxon>Embryophyta</taxon>
        <taxon>Tracheophyta</taxon>
        <taxon>Spermatophyta</taxon>
        <taxon>Magnoliopsida</taxon>
        <taxon>eudicotyledons</taxon>
        <taxon>Gunneridae</taxon>
        <taxon>Pentapetalae</taxon>
        <taxon>Caryophyllales</taxon>
        <taxon>Chenopodiaceae</taxon>
        <taxon>Chenopodioideae</taxon>
        <taxon>Atripliceae</taxon>
        <taxon>Chenopodium</taxon>
    </lineage>
</organism>
<accession>A0A803N454</accession>
<sequence length="134" mass="15281">MNVCEVQAGPTGKEDDNWTTPLKEYLLDKTAPTGKVAAQALALKASKYCLISNVLFKKSVAEVPTARYGLMTEERNQAELIYNLDTVEELREDAKMRMAAYQQEVTRSFNKNVRARVFKLGDWDSQKGVRKYQR</sequence>
<evidence type="ECO:0000313" key="2">
    <source>
        <dbReference type="Proteomes" id="UP000596660"/>
    </source>
</evidence>
<dbReference type="Proteomes" id="UP000596660">
    <property type="component" value="Unplaced"/>
</dbReference>